<evidence type="ECO:0000313" key="2">
    <source>
        <dbReference type="Proteomes" id="UP000638263"/>
    </source>
</evidence>
<reference evidence="1" key="1">
    <citation type="journal article" date="2014" name="Int. J. Syst. Evol. Microbiol.">
        <title>Complete genome sequence of Corynebacterium casei LMG S-19264T (=DSM 44701T), isolated from a smear-ripened cheese.</title>
        <authorList>
            <consortium name="US DOE Joint Genome Institute (JGI-PGF)"/>
            <person name="Walter F."/>
            <person name="Albersmeier A."/>
            <person name="Kalinowski J."/>
            <person name="Ruckert C."/>
        </authorList>
    </citation>
    <scope>NUCLEOTIDE SEQUENCE</scope>
    <source>
        <strain evidence="1">CGMCC 4.3508</strain>
    </source>
</reference>
<dbReference type="Proteomes" id="UP000638263">
    <property type="component" value="Unassembled WGS sequence"/>
</dbReference>
<keyword evidence="2" id="KW-1185">Reference proteome</keyword>
<proteinExistence type="predicted"/>
<reference evidence="1" key="2">
    <citation type="submission" date="2020-09" db="EMBL/GenBank/DDBJ databases">
        <authorList>
            <person name="Sun Q."/>
            <person name="Zhou Y."/>
        </authorList>
    </citation>
    <scope>NUCLEOTIDE SEQUENCE</scope>
    <source>
        <strain evidence="1">CGMCC 4.3508</strain>
    </source>
</reference>
<sequence length="319" mass="35362">MTTETELGPPGRTTRHTVVVPASADRVFTWLSDAAVWPTIFPPTVHIEQLSSNGDDERLAIWATANGEVKSWTSRRRLDRGQRTIVFLQEKSAHPVASMGGMWAVEELSGNRSLVRLDHQYRAVDDDPAATQWIADAVETNSTSELEALAGHAAHGPRETMTILDDVEIDSADAQNVFDFLNDAQHWADRLPHVSAVDFRTVGDTGAQILRMDTAARDESTHTTESVRVSFPGERIVYKQTTPPALMRSHIGCWSFTRTEAACRIWSRHNVVIATDNIGAVLGARATVDDARNLIRDSLSANSRSTLTHAKEYAERLRR</sequence>
<evidence type="ECO:0000313" key="1">
    <source>
        <dbReference type="EMBL" id="GGL46414.1"/>
    </source>
</evidence>
<comment type="caution">
    <text evidence="1">The sequence shown here is derived from an EMBL/GenBank/DDBJ whole genome shotgun (WGS) entry which is preliminary data.</text>
</comment>
<dbReference type="AlphaFoldDB" id="A0A917VYR4"/>
<protein>
    <submittedName>
        <fullName evidence="1">Actinorhodin polyketide synthase bifunctional cyclase/dehydratase</fullName>
    </submittedName>
</protein>
<dbReference type="InterPro" id="IPR023393">
    <property type="entry name" value="START-like_dom_sf"/>
</dbReference>
<gene>
    <name evidence="1" type="ORF">GCM10011588_71510</name>
</gene>
<dbReference type="EMBL" id="BMMH01000043">
    <property type="protein sequence ID" value="GGL46414.1"/>
    <property type="molecule type" value="Genomic_DNA"/>
</dbReference>
<name>A0A917VYR4_9NOCA</name>
<accession>A0A917VYR4</accession>
<dbReference type="Pfam" id="PF10604">
    <property type="entry name" value="Polyketide_cyc2"/>
    <property type="match status" value="1"/>
</dbReference>
<dbReference type="InterPro" id="IPR019587">
    <property type="entry name" value="Polyketide_cyclase/dehydratase"/>
</dbReference>
<dbReference type="CDD" id="cd08861">
    <property type="entry name" value="OtcD1_ARO-CYC_like"/>
    <property type="match status" value="2"/>
</dbReference>
<dbReference type="SUPFAM" id="SSF55961">
    <property type="entry name" value="Bet v1-like"/>
    <property type="match status" value="2"/>
</dbReference>
<organism evidence="1 2">
    <name type="scientific">Nocardia jinanensis</name>
    <dbReference type="NCBI Taxonomy" id="382504"/>
    <lineage>
        <taxon>Bacteria</taxon>
        <taxon>Bacillati</taxon>
        <taxon>Actinomycetota</taxon>
        <taxon>Actinomycetes</taxon>
        <taxon>Mycobacteriales</taxon>
        <taxon>Nocardiaceae</taxon>
        <taxon>Nocardia</taxon>
    </lineage>
</organism>
<dbReference type="RefSeq" id="WP_058854636.1">
    <property type="nucleotide sequence ID" value="NZ_BMMH01000043.1"/>
</dbReference>
<dbReference type="Gene3D" id="3.30.530.20">
    <property type="match status" value="2"/>
</dbReference>